<feature type="chain" id="PRO_5039650809" description="CHRD domain-containing protein" evidence="1">
    <location>
        <begin position="21"/>
        <end position="266"/>
    </location>
</feature>
<evidence type="ECO:0000313" key="2">
    <source>
        <dbReference type="EMBL" id="TQJ08119.1"/>
    </source>
</evidence>
<sequence>MKLRHAVMFAPALAALPLLAATTASAAAPTSTGGTMYSATLTPVPLNNQTSAKADVMIMLNGSSATITEHASGLAATFMGAAFPHVQHIHGKGGMGTCPTASADTNKDGVITTTEGGPSYGAIDTTLSTSGDTSPAAGTNIKTAPSGASFSYSRTITLDAQTLSDLKSGKAAVVIHGLDPATAPKAATTEKSELVPSLPQAATAPALCGQLVASQMTSMPMGGVNTGGTPAGSTDTLPLALSGLGALMAAGGALALRRRSAARATN</sequence>
<accession>A0A542DYI3</accession>
<organism evidence="2 3">
    <name type="scientific">Lapillicoccus jejuensis</name>
    <dbReference type="NCBI Taxonomy" id="402171"/>
    <lineage>
        <taxon>Bacteria</taxon>
        <taxon>Bacillati</taxon>
        <taxon>Actinomycetota</taxon>
        <taxon>Actinomycetes</taxon>
        <taxon>Micrococcales</taxon>
        <taxon>Intrasporangiaceae</taxon>
        <taxon>Lapillicoccus</taxon>
    </lineage>
</organism>
<protein>
    <recommendedName>
        <fullName evidence="4">CHRD domain-containing protein</fullName>
    </recommendedName>
</protein>
<dbReference type="RefSeq" id="WP_246061086.1">
    <property type="nucleotide sequence ID" value="NZ_BAAAPR010000002.1"/>
</dbReference>
<evidence type="ECO:0008006" key="4">
    <source>
        <dbReference type="Google" id="ProtNLM"/>
    </source>
</evidence>
<reference evidence="2 3" key="1">
    <citation type="submission" date="2019-06" db="EMBL/GenBank/DDBJ databases">
        <title>Sequencing the genomes of 1000 actinobacteria strains.</title>
        <authorList>
            <person name="Klenk H.-P."/>
        </authorList>
    </citation>
    <scope>NUCLEOTIDE SEQUENCE [LARGE SCALE GENOMIC DNA]</scope>
    <source>
        <strain evidence="2 3">DSM 18607</strain>
    </source>
</reference>
<comment type="caution">
    <text evidence="2">The sequence shown here is derived from an EMBL/GenBank/DDBJ whole genome shotgun (WGS) entry which is preliminary data.</text>
</comment>
<name>A0A542DYI3_9MICO</name>
<evidence type="ECO:0000256" key="1">
    <source>
        <dbReference type="SAM" id="SignalP"/>
    </source>
</evidence>
<feature type="signal peptide" evidence="1">
    <location>
        <begin position="1"/>
        <end position="20"/>
    </location>
</feature>
<keyword evidence="1" id="KW-0732">Signal</keyword>
<proteinExistence type="predicted"/>
<keyword evidence="3" id="KW-1185">Reference proteome</keyword>
<dbReference type="AlphaFoldDB" id="A0A542DYI3"/>
<gene>
    <name evidence="2" type="ORF">FB458_1203</name>
</gene>
<dbReference type="Proteomes" id="UP000317893">
    <property type="component" value="Unassembled WGS sequence"/>
</dbReference>
<evidence type="ECO:0000313" key="3">
    <source>
        <dbReference type="Proteomes" id="UP000317893"/>
    </source>
</evidence>
<dbReference type="EMBL" id="VFMN01000001">
    <property type="protein sequence ID" value="TQJ08119.1"/>
    <property type="molecule type" value="Genomic_DNA"/>
</dbReference>